<organism evidence="5 6">
    <name type="scientific">Pseudonocardia zijingensis</name>
    <dbReference type="NCBI Taxonomy" id="153376"/>
    <lineage>
        <taxon>Bacteria</taxon>
        <taxon>Bacillati</taxon>
        <taxon>Actinomycetota</taxon>
        <taxon>Actinomycetes</taxon>
        <taxon>Pseudonocardiales</taxon>
        <taxon>Pseudonocardiaceae</taxon>
        <taxon>Pseudonocardia</taxon>
    </lineage>
</organism>
<evidence type="ECO:0000256" key="1">
    <source>
        <dbReference type="ARBA" id="ARBA00022741"/>
    </source>
</evidence>
<dbReference type="Pfam" id="PF00270">
    <property type="entry name" value="DEAD"/>
    <property type="match status" value="1"/>
</dbReference>
<keyword evidence="2" id="KW-0067">ATP-binding</keyword>
<feature type="domain" description="Helicase ATP-binding" evidence="3">
    <location>
        <begin position="32"/>
        <end position="211"/>
    </location>
</feature>
<dbReference type="SMART" id="SM00487">
    <property type="entry name" value="DEXDc"/>
    <property type="match status" value="1"/>
</dbReference>
<dbReference type="InterPro" id="IPR001650">
    <property type="entry name" value="Helicase_C-like"/>
</dbReference>
<protein>
    <submittedName>
        <fullName evidence="5">DEAD/DEAH box helicase</fullName>
    </submittedName>
</protein>
<accession>A0ABP3ZUY6</accession>
<dbReference type="SMART" id="SM00490">
    <property type="entry name" value="HELICc"/>
    <property type="match status" value="1"/>
</dbReference>
<dbReference type="PROSITE" id="PS51194">
    <property type="entry name" value="HELICASE_CTER"/>
    <property type="match status" value="1"/>
</dbReference>
<name>A0ABP3ZUY6_9PSEU</name>
<evidence type="ECO:0000313" key="6">
    <source>
        <dbReference type="Proteomes" id="UP001499967"/>
    </source>
</evidence>
<evidence type="ECO:0000259" key="3">
    <source>
        <dbReference type="PROSITE" id="PS51192"/>
    </source>
</evidence>
<dbReference type="PANTHER" id="PTHR47962:SF5">
    <property type="entry name" value="ATP-DEPENDENT HELICASE LHR-RELATED"/>
    <property type="match status" value="1"/>
</dbReference>
<dbReference type="Pfam" id="PF00271">
    <property type="entry name" value="Helicase_C"/>
    <property type="match status" value="1"/>
</dbReference>
<dbReference type="InterPro" id="IPR011545">
    <property type="entry name" value="DEAD/DEAH_box_helicase_dom"/>
</dbReference>
<dbReference type="RefSeq" id="WP_343939823.1">
    <property type="nucleotide sequence ID" value="NZ_BAAAHP010000033.1"/>
</dbReference>
<keyword evidence="1" id="KW-0547">Nucleotide-binding</keyword>
<dbReference type="PROSITE" id="PS51192">
    <property type="entry name" value="HELICASE_ATP_BIND_1"/>
    <property type="match status" value="1"/>
</dbReference>
<evidence type="ECO:0000313" key="5">
    <source>
        <dbReference type="EMBL" id="GAA0926831.1"/>
    </source>
</evidence>
<dbReference type="PANTHER" id="PTHR47962">
    <property type="entry name" value="ATP-DEPENDENT HELICASE LHR-RELATED-RELATED"/>
    <property type="match status" value="1"/>
</dbReference>
<dbReference type="InterPro" id="IPR027417">
    <property type="entry name" value="P-loop_NTPase"/>
</dbReference>
<evidence type="ECO:0000259" key="4">
    <source>
        <dbReference type="PROSITE" id="PS51194"/>
    </source>
</evidence>
<sequence length="696" mass="76488">MSTFEQLHPVVQHHVVNTLQWPALRPLQEEAIRPVLDGVDCLLLAPTAGGKTEAAVLPLLTRMAREGWTGTSVLYVCPLRALLNNLQPRIDDYARWLGRSARYWHGDAGQAARRQTQLQRPDFLLTTPESLESMLVSRSVDSRRFFADVRVVVVDEVHAFAGDDRGWHLLHVLERITELAGRPLQRIGLSATVGNPDELLTWLQGAKEGAPRHLVAPAAAALDGDVQLDYVGSIQGAATVVSQLHRGEKRLVFVDSRRRAEELGAALRARDVDTYLSHSSLSAVERRRSERAFAEARDCVIVATSTLELGIDVGDLDRVIQIGAARTVASFLQRLGRTGRRPGTSRNCLFLTLDEDQTLQAAGLLAKWAEGWVEPIEPPFAPRHVVAQQLLALALQENTLGTTTWPDWWHGIAPMAADGAEILDHLIEEGFLDTDGGLAFIGPAAERHFGRRHFMELMAVFTAAPEFTVFAGREEIGSVGDDTLLADTLGTPRVLLLAGRAWLVTHVDWKRRRCYVESTDLPGQAKWSGQAGGLSFEITRGMREVLLGTDPPGVILSKRATAMLGQLREHDGNTINCHGTVLHQSADGDVHWWTWAGAAANRTLHASLDIVDPKQRLGDRVLRLRHGIDLHEAAAQLRESKAADLVDPPVNPFALRGLKFSAALPESLAVDTVARRLGDKYGASLVLQEDRAIIRE</sequence>
<dbReference type="InterPro" id="IPR052511">
    <property type="entry name" value="ATP-dep_Helicase"/>
</dbReference>
<evidence type="ECO:0000256" key="2">
    <source>
        <dbReference type="ARBA" id="ARBA00022840"/>
    </source>
</evidence>
<keyword evidence="5" id="KW-0378">Hydrolase</keyword>
<proteinExistence type="predicted"/>
<dbReference type="Proteomes" id="UP001499967">
    <property type="component" value="Unassembled WGS sequence"/>
</dbReference>
<keyword evidence="6" id="KW-1185">Reference proteome</keyword>
<gene>
    <name evidence="5" type="ORF">GCM10009559_12220</name>
</gene>
<comment type="caution">
    <text evidence="5">The sequence shown here is derived from an EMBL/GenBank/DDBJ whole genome shotgun (WGS) entry which is preliminary data.</text>
</comment>
<dbReference type="InterPro" id="IPR014001">
    <property type="entry name" value="Helicase_ATP-bd"/>
</dbReference>
<feature type="domain" description="Helicase C-terminal" evidence="4">
    <location>
        <begin position="233"/>
        <end position="394"/>
    </location>
</feature>
<dbReference type="EMBL" id="BAAAHP010000033">
    <property type="protein sequence ID" value="GAA0926831.1"/>
    <property type="molecule type" value="Genomic_DNA"/>
</dbReference>
<reference evidence="6" key="1">
    <citation type="journal article" date="2019" name="Int. J. Syst. Evol. Microbiol.">
        <title>The Global Catalogue of Microorganisms (GCM) 10K type strain sequencing project: providing services to taxonomists for standard genome sequencing and annotation.</title>
        <authorList>
            <consortium name="The Broad Institute Genomics Platform"/>
            <consortium name="The Broad Institute Genome Sequencing Center for Infectious Disease"/>
            <person name="Wu L."/>
            <person name="Ma J."/>
        </authorList>
    </citation>
    <scope>NUCLEOTIDE SEQUENCE [LARGE SCALE GENOMIC DNA]</scope>
    <source>
        <strain evidence="6">JCM 11117</strain>
    </source>
</reference>
<keyword evidence="5" id="KW-0347">Helicase</keyword>
<dbReference type="GO" id="GO:0004386">
    <property type="term" value="F:helicase activity"/>
    <property type="evidence" value="ECO:0007669"/>
    <property type="project" value="UniProtKB-KW"/>
</dbReference>
<dbReference type="Gene3D" id="3.40.50.300">
    <property type="entry name" value="P-loop containing nucleotide triphosphate hydrolases"/>
    <property type="match status" value="2"/>
</dbReference>
<dbReference type="SUPFAM" id="SSF52540">
    <property type="entry name" value="P-loop containing nucleoside triphosphate hydrolases"/>
    <property type="match status" value="1"/>
</dbReference>